<protein>
    <submittedName>
        <fullName evidence="1">Chitinase</fullName>
    </submittedName>
</protein>
<evidence type="ECO:0000313" key="2">
    <source>
        <dbReference type="EMBL" id="CAL6083831.1"/>
    </source>
</evidence>
<organism evidence="1">
    <name type="scientific">Hexamita inflata</name>
    <dbReference type="NCBI Taxonomy" id="28002"/>
    <lineage>
        <taxon>Eukaryota</taxon>
        <taxon>Metamonada</taxon>
        <taxon>Diplomonadida</taxon>
        <taxon>Hexamitidae</taxon>
        <taxon>Hexamitinae</taxon>
        <taxon>Hexamita</taxon>
    </lineage>
</organism>
<dbReference type="PANTHER" id="PTHR34408">
    <property type="entry name" value="FAMILY PROTEIN, PUTATIVE-RELATED"/>
    <property type="match status" value="1"/>
</dbReference>
<keyword evidence="3" id="KW-1185">Reference proteome</keyword>
<dbReference type="Proteomes" id="UP001642409">
    <property type="component" value="Unassembled WGS sequence"/>
</dbReference>
<dbReference type="EMBL" id="CAXDID020000374">
    <property type="protein sequence ID" value="CAL6083831.1"/>
    <property type="molecule type" value="Genomic_DNA"/>
</dbReference>
<sequence>MLQQNLNASIPQLYDFCWFSGTLYREANNSCTAGMSFINHMVRINILAPKPDVLFPFHVQEAQKGANNNLGWVSADTLTPISLTKTDDFKVKSQIDHFESNLKDVIHNEIHIQESGPWAGCQHISDEFMLEIREILTKCIILENQAIKMQTILNEQNRQLKASEEANNQLRQQLPQERTFFVNQEAILNGTLYRQSDSAETAGSTFNDHLVVVKRILTNNVLFPVLVRETKNGMTNDLGWVSFSSLKHIQEQNEDVKENIPKIELKQVTMTQLQDLGWKNLSPELLQDLNETLDKYEIIGIQSIRHFLSQCAHESALGYYTKEIADGNAYEGRADIGNTQPGDGSKYKDVGFLQVTGRYNYQQFADSINDQQVMNGCDYVATKYPWKAAGNWWFKRNMTAFCNGGATVEQVTQKVNGGQRGIEQRIKYYTICCGIFK</sequence>
<dbReference type="InterPro" id="IPR052354">
    <property type="entry name" value="Cell_Wall_Dynamics_Protein"/>
</dbReference>
<dbReference type="AlphaFoldDB" id="A0AA86RHW6"/>
<reference evidence="2 3" key="2">
    <citation type="submission" date="2024-07" db="EMBL/GenBank/DDBJ databases">
        <authorList>
            <person name="Akdeniz Z."/>
        </authorList>
    </citation>
    <scope>NUCLEOTIDE SEQUENCE [LARGE SCALE GENOMIC DNA]</scope>
</reference>
<comment type="caution">
    <text evidence="1">The sequence shown here is derived from an EMBL/GenBank/DDBJ whole genome shotgun (WGS) entry which is preliminary data.</text>
</comment>
<dbReference type="EMBL" id="CATOUU010001108">
    <property type="protein sequence ID" value="CAI9972409.1"/>
    <property type="molecule type" value="Genomic_DNA"/>
</dbReference>
<reference evidence="1" key="1">
    <citation type="submission" date="2023-06" db="EMBL/GenBank/DDBJ databases">
        <authorList>
            <person name="Kurt Z."/>
        </authorList>
    </citation>
    <scope>NUCLEOTIDE SEQUENCE</scope>
</reference>
<gene>
    <name evidence="1" type="ORF">HINF_LOCUS60054</name>
    <name evidence="2" type="ORF">HINF_LOCUS61915</name>
</gene>
<proteinExistence type="predicted"/>
<dbReference type="InterPro" id="IPR023346">
    <property type="entry name" value="Lysozyme-like_dom_sf"/>
</dbReference>
<name>A0AA86RHW6_9EUKA</name>
<evidence type="ECO:0000313" key="1">
    <source>
        <dbReference type="EMBL" id="CAI9972409.1"/>
    </source>
</evidence>
<accession>A0AA86RHW6</accession>
<evidence type="ECO:0000313" key="3">
    <source>
        <dbReference type="Proteomes" id="UP001642409"/>
    </source>
</evidence>
<dbReference type="PANTHER" id="PTHR34408:SF1">
    <property type="entry name" value="GLYCOSYL HYDROLASE FAMILY 19 DOMAIN-CONTAINING PROTEIN HI_1415"/>
    <property type="match status" value="1"/>
</dbReference>
<dbReference type="SUPFAM" id="SSF53955">
    <property type="entry name" value="Lysozyme-like"/>
    <property type="match status" value="1"/>
</dbReference>
<dbReference type="Gene3D" id="1.10.530.10">
    <property type="match status" value="1"/>
</dbReference>